<reference evidence="3 4" key="1">
    <citation type="submission" date="2024-04" db="EMBL/GenBank/DDBJ databases">
        <authorList>
            <person name="Rising A."/>
            <person name="Reimegard J."/>
            <person name="Sonavane S."/>
            <person name="Akerstrom W."/>
            <person name="Nylinder S."/>
            <person name="Hedman E."/>
            <person name="Kallberg Y."/>
        </authorList>
    </citation>
    <scope>NUCLEOTIDE SEQUENCE [LARGE SCALE GENOMIC DNA]</scope>
</reference>
<proteinExistence type="predicted"/>
<dbReference type="Proteomes" id="UP001497382">
    <property type="component" value="Unassembled WGS sequence"/>
</dbReference>
<evidence type="ECO:0000256" key="2">
    <source>
        <dbReference type="SAM" id="MobiDB-lite"/>
    </source>
</evidence>
<accession>A0AAV2AF17</accession>
<feature type="region of interest" description="Disordered" evidence="2">
    <location>
        <begin position="182"/>
        <end position="238"/>
    </location>
</feature>
<evidence type="ECO:0000256" key="1">
    <source>
        <dbReference type="SAM" id="Coils"/>
    </source>
</evidence>
<keyword evidence="1" id="KW-0175">Coiled coil</keyword>
<dbReference type="AlphaFoldDB" id="A0AAV2AF17"/>
<feature type="compositionally biased region" description="Acidic residues" evidence="2">
    <location>
        <begin position="184"/>
        <end position="195"/>
    </location>
</feature>
<name>A0AAV2AF17_9ARAC</name>
<evidence type="ECO:0000313" key="4">
    <source>
        <dbReference type="Proteomes" id="UP001497382"/>
    </source>
</evidence>
<evidence type="ECO:0000313" key="3">
    <source>
        <dbReference type="EMBL" id="CAL1282476.1"/>
    </source>
</evidence>
<comment type="caution">
    <text evidence="3">The sequence shown here is derived from an EMBL/GenBank/DDBJ whole genome shotgun (WGS) entry which is preliminary data.</text>
</comment>
<feature type="coiled-coil region" evidence="1">
    <location>
        <begin position="140"/>
        <end position="174"/>
    </location>
</feature>
<gene>
    <name evidence="3" type="ORF">LARSCL_LOCUS12096</name>
</gene>
<feature type="compositionally biased region" description="Basic and acidic residues" evidence="2">
    <location>
        <begin position="196"/>
        <end position="218"/>
    </location>
</feature>
<organism evidence="3 4">
    <name type="scientific">Larinioides sclopetarius</name>
    <dbReference type="NCBI Taxonomy" id="280406"/>
    <lineage>
        <taxon>Eukaryota</taxon>
        <taxon>Metazoa</taxon>
        <taxon>Ecdysozoa</taxon>
        <taxon>Arthropoda</taxon>
        <taxon>Chelicerata</taxon>
        <taxon>Arachnida</taxon>
        <taxon>Araneae</taxon>
        <taxon>Araneomorphae</taxon>
        <taxon>Entelegynae</taxon>
        <taxon>Araneoidea</taxon>
        <taxon>Araneidae</taxon>
        <taxon>Larinioides</taxon>
    </lineage>
</organism>
<sequence length="756" mass="86432">MESVITETLSCPLDNDFLKSWNEFSLECFHSHISSGRSESSDEDSEIKYEDLLKEFNSLSFDDVSDPKNVNSKCLNNISEINSLDKDNPGERKFEENKEIKEDQSSLTIKKEEFFKFDVEGDIQSTFSKCLNKNCEINSKKKNKTEKLAFEENLENVENQLASLSLKNHKSLKKYYNSVSGISTEDESDTDDDDHVESVILRERYPTRHNSTEKKEQMRTTPFSPNHSRTSKPHLNSNSSHAFENQILYDFNACHDGYNSINNIIGTDFEKYRNVSSSSRTYNSGFPTSKSMADKAFEAMATDLLVDQIFNNVIPCTAENQIVKGIDTLTDQIVDDAFPYTINEGHDSVVPSANDIGKFSEEINDISCFDNSKERIFSGCAVTSVEEESFLSSEEDVVNIVKYLEDSLPSDPSSQNHMDLLHKLHQLSGNEVENVLNNSPVLNRNVCVESISKKASDSNNNQHNFYPEPDHRHYSFSKANVGETSSFLNLNQVNSILEKSDQFYNSEYLVNKSDNCSNLVRKNEISTSCESLSFETSDHRVISNENEQEIIKWEEIKEWLNKGQKNVPEHPCEIACNVIPFDDLGNNTEGINISENNNTYGSNDAKRNNIYLSCNPPFKTEETEIYTVFGEKAKHKLFHDSSFCKSKWEHENREIREQIESGKLGTGEKNVIHFLKKNRKEKYKGTNLHHAIQSENTERAFCLVECHKEIHGDVFAINFRDSINKTVLDYSQEKGMDLLSDYLEENNAKPCVYLYK</sequence>
<protein>
    <submittedName>
        <fullName evidence="3">Uncharacterized protein</fullName>
    </submittedName>
</protein>
<dbReference type="EMBL" id="CAXIEN010000156">
    <property type="protein sequence ID" value="CAL1282476.1"/>
    <property type="molecule type" value="Genomic_DNA"/>
</dbReference>
<keyword evidence="4" id="KW-1185">Reference proteome</keyword>
<feature type="compositionally biased region" description="Polar residues" evidence="2">
    <location>
        <begin position="219"/>
        <end position="238"/>
    </location>
</feature>